<dbReference type="InterPro" id="IPR051781">
    <property type="entry name" value="Metallo-dep_Hydrolase"/>
</dbReference>
<evidence type="ECO:0000256" key="1">
    <source>
        <dbReference type="SAM" id="SignalP"/>
    </source>
</evidence>
<dbReference type="SUPFAM" id="SSF51556">
    <property type="entry name" value="Metallo-dependent hydrolases"/>
    <property type="match status" value="1"/>
</dbReference>
<evidence type="ECO:0000313" key="4">
    <source>
        <dbReference type="Proteomes" id="UP000707206"/>
    </source>
</evidence>
<dbReference type="EMBL" id="VIKU02000006">
    <property type="protein sequence ID" value="NHF61235.1"/>
    <property type="molecule type" value="Genomic_DNA"/>
</dbReference>
<dbReference type="RefSeq" id="WP_152575729.1">
    <property type="nucleotide sequence ID" value="NZ_VIKU02000006.1"/>
</dbReference>
<name>A0A967AXQ4_9FLAO</name>
<keyword evidence="4" id="KW-1185">Reference proteome</keyword>
<feature type="domain" description="Amidohydrolase-related" evidence="2">
    <location>
        <begin position="78"/>
        <end position="442"/>
    </location>
</feature>
<protein>
    <submittedName>
        <fullName evidence="3">Amidohydrolase family protein</fullName>
    </submittedName>
</protein>
<reference evidence="3" key="2">
    <citation type="submission" date="2020-03" db="EMBL/GenBank/DDBJ databases">
        <title>Flavobacteriaceae bacterium strain TP-CH-4, a member of the family Flavobacteriaceae isolated from a deep-sea seamount.</title>
        <authorList>
            <person name="Zhang D.-C."/>
        </authorList>
    </citation>
    <scope>NUCLEOTIDE SEQUENCE</scope>
    <source>
        <strain evidence="3">TP-CH-4</strain>
    </source>
</reference>
<proteinExistence type="predicted"/>
<reference evidence="3" key="1">
    <citation type="submission" date="2019-07" db="EMBL/GenBank/DDBJ databases">
        <authorList>
            <person name="De-Chao Zhang Q."/>
        </authorList>
    </citation>
    <scope>NUCLEOTIDE SEQUENCE</scope>
    <source>
        <strain evidence="3">TP-CH-4</strain>
    </source>
</reference>
<dbReference type="InterPro" id="IPR032466">
    <property type="entry name" value="Metal_Hydrolase"/>
</dbReference>
<keyword evidence="1" id="KW-0732">Signal</keyword>
<dbReference type="Pfam" id="PF01979">
    <property type="entry name" value="Amidohydro_1"/>
    <property type="match status" value="1"/>
</dbReference>
<accession>A0A967AXQ4</accession>
<dbReference type="InterPro" id="IPR006680">
    <property type="entry name" value="Amidohydro-rel"/>
</dbReference>
<organism evidence="3 4">
    <name type="scientific">Pelagihabitans pacificus</name>
    <dbReference type="NCBI Taxonomy" id="2696054"/>
    <lineage>
        <taxon>Bacteria</taxon>
        <taxon>Pseudomonadati</taxon>
        <taxon>Bacteroidota</taxon>
        <taxon>Flavobacteriia</taxon>
        <taxon>Flavobacteriales</taxon>
        <taxon>Flavobacteriaceae</taxon>
        <taxon>Pelagihabitans</taxon>
    </lineage>
</organism>
<evidence type="ECO:0000313" key="3">
    <source>
        <dbReference type="EMBL" id="NHF61235.1"/>
    </source>
</evidence>
<dbReference type="SUPFAM" id="SSF51338">
    <property type="entry name" value="Composite domain of metallo-dependent hydrolases"/>
    <property type="match status" value="1"/>
</dbReference>
<dbReference type="GO" id="GO:0016810">
    <property type="term" value="F:hydrolase activity, acting on carbon-nitrogen (but not peptide) bonds"/>
    <property type="evidence" value="ECO:0007669"/>
    <property type="project" value="InterPro"/>
</dbReference>
<evidence type="ECO:0000259" key="2">
    <source>
        <dbReference type="Pfam" id="PF01979"/>
    </source>
</evidence>
<dbReference type="Gene3D" id="2.30.40.10">
    <property type="entry name" value="Urease, subunit C, domain 1"/>
    <property type="match status" value="1"/>
</dbReference>
<dbReference type="PANTHER" id="PTHR43135">
    <property type="entry name" value="ALPHA-D-RIBOSE 1-METHYLPHOSPHONATE 5-TRIPHOSPHATE DIPHOSPHATASE"/>
    <property type="match status" value="1"/>
</dbReference>
<gene>
    <name evidence="3" type="ORF">FK220_017920</name>
</gene>
<dbReference type="Proteomes" id="UP000707206">
    <property type="component" value="Unassembled WGS sequence"/>
</dbReference>
<dbReference type="InterPro" id="IPR011059">
    <property type="entry name" value="Metal-dep_hydrolase_composite"/>
</dbReference>
<dbReference type="Gene3D" id="3.20.20.140">
    <property type="entry name" value="Metal-dependent hydrolases"/>
    <property type="match status" value="1"/>
</dbReference>
<sequence length="445" mass="49466">MRKRISTLMALLTAVFAFSQESDMKALVGGTLIDGFGSEPIKNSVIIIEGEKIKTVGTVDTTPIPENAEVISTEGMSILPGLWDMHVHTMINGHADYTYWDKTYPPLFKDVIMPASAHQLLMAGVTSARDLGGPLEESIAVRDAINNGEIPGATLYVSGPFIQHEPYPGTEDFRWGVNGAEDARKKIRKLAKAGVDVVKLIDQDQMTMEEVKAVVDEAHKNGLKVVAHGHRPDEIRRGLIAGADCFEHTGLSSAPRYPDDVMEMIRERTADMSQGPLFWCPTVEGLYNYEYIRDNPEKLDNDSWHRGLPDSVITDIKKSIAHPDRLPYFQLTPSRKPTLETKINQLLDAGVVLMIGTDSGIPMKFHSQSTWNELDVWVNEFGIDPMYAIRGATYWPALWMGVADEVGTITPGKYADIIAVDGDVLRYISLLQKVDMVIKHGKRYK</sequence>
<dbReference type="AlphaFoldDB" id="A0A967AXQ4"/>
<feature type="signal peptide" evidence="1">
    <location>
        <begin position="1"/>
        <end position="19"/>
    </location>
</feature>
<dbReference type="PANTHER" id="PTHR43135:SF3">
    <property type="entry name" value="ALPHA-D-RIBOSE 1-METHYLPHOSPHONATE 5-TRIPHOSPHATE DIPHOSPHATASE"/>
    <property type="match status" value="1"/>
</dbReference>
<feature type="chain" id="PRO_5037631886" evidence="1">
    <location>
        <begin position="20"/>
        <end position="445"/>
    </location>
</feature>
<comment type="caution">
    <text evidence="3">The sequence shown here is derived from an EMBL/GenBank/DDBJ whole genome shotgun (WGS) entry which is preliminary data.</text>
</comment>